<sequence length="70" mass="7732">MGKWRRSAVRDGRAKTGRPSVRAKRISQSSWTRRQRRKSGLSVPIVFILGSATNCSGLGYLEPTDSAGRL</sequence>
<dbReference type="Proteomes" id="UP000006727">
    <property type="component" value="Chromosome 14"/>
</dbReference>
<dbReference type="Gramene" id="Pp3c14_18440V3.2">
    <property type="protein sequence ID" value="PAC:32963139.CDS.1"/>
    <property type="gene ID" value="Pp3c14_18440"/>
</dbReference>
<keyword evidence="2" id="KW-1133">Transmembrane helix</keyword>
<proteinExistence type="predicted"/>
<keyword evidence="2" id="KW-0812">Transmembrane</keyword>
<dbReference type="AlphaFoldDB" id="A0A7I3ZLP6"/>
<feature type="transmembrane region" description="Helical" evidence="2">
    <location>
        <begin position="41"/>
        <end position="61"/>
    </location>
</feature>
<keyword evidence="4" id="KW-1185">Reference proteome</keyword>
<keyword evidence="2" id="KW-0472">Membrane</keyword>
<evidence type="ECO:0000313" key="4">
    <source>
        <dbReference type="Proteomes" id="UP000006727"/>
    </source>
</evidence>
<reference evidence="3 4" key="1">
    <citation type="journal article" date="2008" name="Science">
        <title>The Physcomitrella genome reveals evolutionary insights into the conquest of land by plants.</title>
        <authorList>
            <person name="Rensing S."/>
            <person name="Lang D."/>
            <person name="Zimmer A."/>
            <person name="Terry A."/>
            <person name="Salamov A."/>
            <person name="Shapiro H."/>
            <person name="Nishiyama T."/>
            <person name="Perroud P.-F."/>
            <person name="Lindquist E."/>
            <person name="Kamisugi Y."/>
            <person name="Tanahashi T."/>
            <person name="Sakakibara K."/>
            <person name="Fujita T."/>
            <person name="Oishi K."/>
            <person name="Shin-I T."/>
            <person name="Kuroki Y."/>
            <person name="Toyoda A."/>
            <person name="Suzuki Y."/>
            <person name="Hashimoto A."/>
            <person name="Yamaguchi K."/>
            <person name="Sugano A."/>
            <person name="Kohara Y."/>
            <person name="Fujiyama A."/>
            <person name="Anterola A."/>
            <person name="Aoki S."/>
            <person name="Ashton N."/>
            <person name="Barbazuk W.B."/>
            <person name="Barker E."/>
            <person name="Bennetzen J."/>
            <person name="Bezanilla M."/>
            <person name="Blankenship R."/>
            <person name="Cho S.H."/>
            <person name="Dutcher S."/>
            <person name="Estelle M."/>
            <person name="Fawcett J.A."/>
            <person name="Gundlach H."/>
            <person name="Hanada K."/>
            <person name="Heyl A."/>
            <person name="Hicks K.A."/>
            <person name="Hugh J."/>
            <person name="Lohr M."/>
            <person name="Mayer K."/>
            <person name="Melkozernov A."/>
            <person name="Murata T."/>
            <person name="Nelson D."/>
            <person name="Pils B."/>
            <person name="Prigge M."/>
            <person name="Reiss B."/>
            <person name="Renner T."/>
            <person name="Rombauts S."/>
            <person name="Rushton P."/>
            <person name="Sanderfoot A."/>
            <person name="Schween G."/>
            <person name="Shiu S.-H."/>
            <person name="Stueber K."/>
            <person name="Theodoulou F.L."/>
            <person name="Tu H."/>
            <person name="Van de Peer Y."/>
            <person name="Verrier P.J."/>
            <person name="Waters E."/>
            <person name="Wood A."/>
            <person name="Yang L."/>
            <person name="Cove D."/>
            <person name="Cuming A."/>
            <person name="Hasebe M."/>
            <person name="Lucas S."/>
            <person name="Mishler D.B."/>
            <person name="Reski R."/>
            <person name="Grigoriev I."/>
            <person name="Quatrano R.S."/>
            <person name="Boore J.L."/>
        </authorList>
    </citation>
    <scope>NUCLEOTIDE SEQUENCE [LARGE SCALE GENOMIC DNA]</scope>
    <source>
        <strain evidence="3 4">cv. Gransden 2004</strain>
    </source>
</reference>
<dbReference type="EMBL" id="ABEU02000014">
    <property type="status" value="NOT_ANNOTATED_CDS"/>
    <property type="molecule type" value="Genomic_DNA"/>
</dbReference>
<evidence type="ECO:0000256" key="1">
    <source>
        <dbReference type="SAM" id="MobiDB-lite"/>
    </source>
</evidence>
<accession>A0A7I3ZLP6</accession>
<reference evidence="3" key="3">
    <citation type="submission" date="2020-12" db="UniProtKB">
        <authorList>
            <consortium name="EnsemblPlants"/>
        </authorList>
    </citation>
    <scope>IDENTIFICATION</scope>
</reference>
<evidence type="ECO:0000313" key="3">
    <source>
        <dbReference type="EnsemblPlants" id="PAC:32963139.CDS.1"/>
    </source>
</evidence>
<reference evidence="3 4" key="2">
    <citation type="journal article" date="2018" name="Plant J.">
        <title>The Physcomitrella patens chromosome-scale assembly reveals moss genome structure and evolution.</title>
        <authorList>
            <person name="Lang D."/>
            <person name="Ullrich K.K."/>
            <person name="Murat F."/>
            <person name="Fuchs J."/>
            <person name="Jenkins J."/>
            <person name="Haas F.B."/>
            <person name="Piednoel M."/>
            <person name="Gundlach H."/>
            <person name="Van Bel M."/>
            <person name="Meyberg R."/>
            <person name="Vives C."/>
            <person name="Morata J."/>
            <person name="Symeonidi A."/>
            <person name="Hiss M."/>
            <person name="Muchero W."/>
            <person name="Kamisugi Y."/>
            <person name="Saleh O."/>
            <person name="Blanc G."/>
            <person name="Decker E.L."/>
            <person name="van Gessel N."/>
            <person name="Grimwood J."/>
            <person name="Hayes R.D."/>
            <person name="Graham S.W."/>
            <person name="Gunter L.E."/>
            <person name="McDaniel S.F."/>
            <person name="Hoernstein S.N.W."/>
            <person name="Larsson A."/>
            <person name="Li F.W."/>
            <person name="Perroud P.F."/>
            <person name="Phillips J."/>
            <person name="Ranjan P."/>
            <person name="Rokshar D.S."/>
            <person name="Rothfels C.J."/>
            <person name="Schneider L."/>
            <person name="Shu S."/>
            <person name="Stevenson D.W."/>
            <person name="Thummler F."/>
            <person name="Tillich M."/>
            <person name="Villarreal Aguilar J.C."/>
            <person name="Widiez T."/>
            <person name="Wong G.K."/>
            <person name="Wymore A."/>
            <person name="Zhang Y."/>
            <person name="Zimmer A.D."/>
            <person name="Quatrano R.S."/>
            <person name="Mayer K.F.X."/>
            <person name="Goodstein D."/>
            <person name="Casacuberta J.M."/>
            <person name="Vandepoele K."/>
            <person name="Reski R."/>
            <person name="Cuming A.C."/>
            <person name="Tuskan G.A."/>
            <person name="Maumus F."/>
            <person name="Salse J."/>
            <person name="Schmutz J."/>
            <person name="Rensing S.A."/>
        </authorList>
    </citation>
    <scope>NUCLEOTIDE SEQUENCE [LARGE SCALE GENOMIC DNA]</scope>
    <source>
        <strain evidence="3 4">cv. Gransden 2004</strain>
    </source>
</reference>
<name>A0A7I3ZLP6_PHYPA</name>
<organism evidence="3 4">
    <name type="scientific">Physcomitrium patens</name>
    <name type="common">Spreading-leaved earth moss</name>
    <name type="synonym">Physcomitrella patens</name>
    <dbReference type="NCBI Taxonomy" id="3218"/>
    <lineage>
        <taxon>Eukaryota</taxon>
        <taxon>Viridiplantae</taxon>
        <taxon>Streptophyta</taxon>
        <taxon>Embryophyta</taxon>
        <taxon>Bryophyta</taxon>
        <taxon>Bryophytina</taxon>
        <taxon>Bryopsida</taxon>
        <taxon>Funariidae</taxon>
        <taxon>Funariales</taxon>
        <taxon>Funariaceae</taxon>
        <taxon>Physcomitrium</taxon>
    </lineage>
</organism>
<protein>
    <submittedName>
        <fullName evidence="3">Uncharacterized protein</fullName>
    </submittedName>
</protein>
<dbReference type="EnsemblPlants" id="Pp3c14_18440V3.2">
    <property type="protein sequence ID" value="PAC:32963139.CDS.1"/>
    <property type="gene ID" value="Pp3c14_18440"/>
</dbReference>
<gene>
    <name evidence="3" type="primary">LOC112291079</name>
</gene>
<evidence type="ECO:0000256" key="2">
    <source>
        <dbReference type="SAM" id="Phobius"/>
    </source>
</evidence>
<feature type="region of interest" description="Disordered" evidence="1">
    <location>
        <begin position="1"/>
        <end position="39"/>
    </location>
</feature>